<dbReference type="Gene3D" id="3.40.640.10">
    <property type="entry name" value="Type I PLP-dependent aspartate aminotransferase-like (Major domain)"/>
    <property type="match status" value="1"/>
</dbReference>
<keyword evidence="2 4" id="KW-0032">Aminotransferase</keyword>
<evidence type="ECO:0000256" key="4">
    <source>
        <dbReference type="RuleBase" id="RU000481"/>
    </source>
</evidence>
<dbReference type="EMBL" id="CP032382">
    <property type="protein sequence ID" value="AYB31388.1"/>
    <property type="molecule type" value="Genomic_DNA"/>
</dbReference>
<evidence type="ECO:0000259" key="5">
    <source>
        <dbReference type="Pfam" id="PF00155"/>
    </source>
</evidence>
<dbReference type="GO" id="GO:0008483">
    <property type="term" value="F:transaminase activity"/>
    <property type="evidence" value="ECO:0007669"/>
    <property type="project" value="UniProtKB-KW"/>
</dbReference>
<dbReference type="InterPro" id="IPR004839">
    <property type="entry name" value="Aminotransferase_I/II_large"/>
</dbReference>
<dbReference type="OrthoDB" id="9802328at2"/>
<evidence type="ECO:0000256" key="3">
    <source>
        <dbReference type="ARBA" id="ARBA00022679"/>
    </source>
</evidence>
<accession>A0A385SR32</accession>
<dbReference type="InterPro" id="IPR015424">
    <property type="entry name" value="PyrdxlP-dep_Trfase"/>
</dbReference>
<comment type="cofactor">
    <cofactor evidence="1 4">
        <name>pyridoxal 5'-phosphate</name>
        <dbReference type="ChEBI" id="CHEBI:597326"/>
    </cofactor>
</comment>
<organism evidence="6 7">
    <name type="scientific">Chryseolinea soli</name>
    <dbReference type="NCBI Taxonomy" id="2321403"/>
    <lineage>
        <taxon>Bacteria</taxon>
        <taxon>Pseudomonadati</taxon>
        <taxon>Bacteroidota</taxon>
        <taxon>Cytophagia</taxon>
        <taxon>Cytophagales</taxon>
        <taxon>Fulvivirgaceae</taxon>
        <taxon>Chryseolinea</taxon>
    </lineage>
</organism>
<dbReference type="Pfam" id="PF00155">
    <property type="entry name" value="Aminotran_1_2"/>
    <property type="match status" value="1"/>
</dbReference>
<dbReference type="InterPro" id="IPR050881">
    <property type="entry name" value="LL-DAP_aminotransferase"/>
</dbReference>
<dbReference type="Gene3D" id="3.90.1150.10">
    <property type="entry name" value="Aspartate Aminotransferase, domain 1"/>
    <property type="match status" value="1"/>
</dbReference>
<comment type="similarity">
    <text evidence="4">Belongs to the class-I pyridoxal-phosphate-dependent aminotransferase family.</text>
</comment>
<dbReference type="PANTHER" id="PTHR42832">
    <property type="entry name" value="AMINO ACID AMINOTRANSFERASE"/>
    <property type="match status" value="1"/>
</dbReference>
<keyword evidence="3 4" id="KW-0808">Transferase</keyword>
<dbReference type="PANTHER" id="PTHR42832:SF3">
    <property type="entry name" value="L-GLUTAMINE--4-(METHYLSULFANYL)-2-OXOBUTANOATE AMINOTRANSFERASE"/>
    <property type="match status" value="1"/>
</dbReference>
<feature type="domain" description="Aminotransferase class I/classII large" evidence="5">
    <location>
        <begin position="33"/>
        <end position="381"/>
    </location>
</feature>
<dbReference type="RefSeq" id="WP_119754660.1">
    <property type="nucleotide sequence ID" value="NZ_CP032382.1"/>
</dbReference>
<dbReference type="CDD" id="cd00609">
    <property type="entry name" value="AAT_like"/>
    <property type="match status" value="1"/>
</dbReference>
<evidence type="ECO:0000256" key="1">
    <source>
        <dbReference type="ARBA" id="ARBA00001933"/>
    </source>
</evidence>
<dbReference type="GO" id="GO:0030170">
    <property type="term" value="F:pyridoxal phosphate binding"/>
    <property type="evidence" value="ECO:0007669"/>
    <property type="project" value="InterPro"/>
</dbReference>
<protein>
    <recommendedName>
        <fullName evidence="4">Aminotransferase</fullName>
        <ecNumber evidence="4">2.6.1.-</ecNumber>
    </recommendedName>
</protein>
<evidence type="ECO:0000313" key="6">
    <source>
        <dbReference type="EMBL" id="AYB31388.1"/>
    </source>
</evidence>
<evidence type="ECO:0000256" key="2">
    <source>
        <dbReference type="ARBA" id="ARBA00022576"/>
    </source>
</evidence>
<dbReference type="Proteomes" id="UP000266183">
    <property type="component" value="Chromosome"/>
</dbReference>
<dbReference type="PROSITE" id="PS00105">
    <property type="entry name" value="AA_TRANSFER_CLASS_1"/>
    <property type="match status" value="1"/>
</dbReference>
<dbReference type="InterPro" id="IPR015422">
    <property type="entry name" value="PyrdxlP-dep_Trfase_small"/>
</dbReference>
<dbReference type="SUPFAM" id="SSF53383">
    <property type="entry name" value="PLP-dependent transferases"/>
    <property type="match status" value="1"/>
</dbReference>
<dbReference type="EC" id="2.6.1.-" evidence="4"/>
<evidence type="ECO:0000313" key="7">
    <source>
        <dbReference type="Proteomes" id="UP000266183"/>
    </source>
</evidence>
<dbReference type="InterPro" id="IPR004838">
    <property type="entry name" value="NHTrfase_class1_PyrdxlP-BS"/>
</dbReference>
<reference evidence="7" key="1">
    <citation type="submission" date="2018-09" db="EMBL/GenBank/DDBJ databases">
        <title>Chryseolinea sp. KIS68-18 isolated from soil.</title>
        <authorList>
            <person name="Weon H.-Y."/>
            <person name="Kwon S.-W."/>
            <person name="Lee S.A."/>
        </authorList>
    </citation>
    <scope>NUCLEOTIDE SEQUENCE [LARGE SCALE GENOMIC DNA]</scope>
    <source>
        <strain evidence="7">KIS68-18</strain>
    </source>
</reference>
<sequence length="399" mass="44252">MITTANRIAQVEEYYFSRKLAEVRGLDTPELRVINLGIGSPDQAPSASTIEALTASAKNPANHGYQNYKGIPQLRGAIADFYKKTYQVSLNSETDILPLMGSKEGIMHIAMAFVNEGDEVLIPNPGYPTYSSVANLVGAKLSPYALREDSNWGIDMEALKKRDLSKVKIMWVNFPHMPTGRTASREELKELVDLARKHQFLIVNDNPYSLILNDEPMSILSIEGADEVALELNSLSKSHNMAGWRIGWVAGRKEYIEAVLKVKSNMDSGMFLGLQHAAVEALKNGAEWFTSLNAVYADRKRVAMQLLDLLGCTYSTKQSGLFVWAKAPDQIQDVEKWIDEILYGTKVFITPGFIFGEAGRRYIRISLCCTTTMLTEAVQRIQKFLGDKAAVSAKASVNA</sequence>
<dbReference type="AlphaFoldDB" id="A0A385SR32"/>
<gene>
    <name evidence="6" type="ORF">D4L85_12720</name>
</gene>
<proteinExistence type="inferred from homology"/>
<keyword evidence="7" id="KW-1185">Reference proteome</keyword>
<dbReference type="InterPro" id="IPR015421">
    <property type="entry name" value="PyrdxlP-dep_Trfase_major"/>
</dbReference>
<name>A0A385SR32_9BACT</name>
<dbReference type="KEGG" id="chk:D4L85_12720"/>